<dbReference type="Gene3D" id="3.40.50.300">
    <property type="entry name" value="P-loop containing nucleotide triphosphate hydrolases"/>
    <property type="match status" value="1"/>
</dbReference>
<sequence length="349" mass="39223">MINLDLKISHRNWEEALNMLFALLIHASPGEVVCVTGPARTGKTRIIEELRTMLDGPNTSNDDQIVATAYVLVDNDGNNGRFTTKSFIWDALVAIRHPGFYGLTDTENITRKFDRSSEAAMKKAFIVGAKHRKLKYLFFDEAQHVNYVAKGADAPHMVLDSWKNMAKQAGVVLVLAGAYPMLDTLRNSPHLIGRQYKVNLPRYYENKDDLNEFASIVGQYSACLPDDLVENDLVSHTRYLHRHTFGCIGLLRLWLLHAAVYAKQYRTQINKAVLESTRATDDDLKSIGREIAAGEEILFRGTDFSALSVPEAPCSPEDQLGKPVKKSQRIPFKAKQRRYKPGSRTAGEE</sequence>
<accession>A0ABV7VQX2</accession>
<feature type="compositionally biased region" description="Basic residues" evidence="1">
    <location>
        <begin position="323"/>
        <end position="341"/>
    </location>
</feature>
<dbReference type="InterPro" id="IPR027417">
    <property type="entry name" value="P-loop_NTPase"/>
</dbReference>
<dbReference type="EMBL" id="JBHRYB010000001">
    <property type="protein sequence ID" value="MFC3679107.1"/>
    <property type="molecule type" value="Genomic_DNA"/>
</dbReference>
<proteinExistence type="predicted"/>
<evidence type="ECO:0000256" key="1">
    <source>
        <dbReference type="SAM" id="MobiDB-lite"/>
    </source>
</evidence>
<evidence type="ECO:0000313" key="3">
    <source>
        <dbReference type="EMBL" id="MFC3679107.1"/>
    </source>
</evidence>
<organism evidence="3 4">
    <name type="scientific">Bacterioplanoides pacificum</name>
    <dbReference type="NCBI Taxonomy" id="1171596"/>
    <lineage>
        <taxon>Bacteria</taxon>
        <taxon>Pseudomonadati</taxon>
        <taxon>Pseudomonadota</taxon>
        <taxon>Gammaproteobacteria</taxon>
        <taxon>Oceanospirillales</taxon>
        <taxon>Oceanospirillaceae</taxon>
        <taxon>Bacterioplanoides</taxon>
    </lineage>
</organism>
<dbReference type="SUPFAM" id="SSF52540">
    <property type="entry name" value="P-loop containing nucleoside triphosphate hydrolases"/>
    <property type="match status" value="1"/>
</dbReference>
<feature type="region of interest" description="Disordered" evidence="1">
    <location>
        <begin position="307"/>
        <end position="349"/>
    </location>
</feature>
<protein>
    <submittedName>
        <fullName evidence="3">AAA family ATPase</fullName>
    </submittedName>
</protein>
<keyword evidence="4" id="KW-1185">Reference proteome</keyword>
<name>A0ABV7VQX2_9GAMM</name>
<dbReference type="Pfam" id="PF13401">
    <property type="entry name" value="AAA_22"/>
    <property type="match status" value="1"/>
</dbReference>
<reference evidence="4" key="1">
    <citation type="journal article" date="2019" name="Int. J. Syst. Evol. Microbiol.">
        <title>The Global Catalogue of Microorganisms (GCM) 10K type strain sequencing project: providing services to taxonomists for standard genome sequencing and annotation.</title>
        <authorList>
            <consortium name="The Broad Institute Genomics Platform"/>
            <consortium name="The Broad Institute Genome Sequencing Center for Infectious Disease"/>
            <person name="Wu L."/>
            <person name="Ma J."/>
        </authorList>
    </citation>
    <scope>NUCLEOTIDE SEQUENCE [LARGE SCALE GENOMIC DNA]</scope>
    <source>
        <strain evidence="4">KCTC 42424</strain>
    </source>
</reference>
<dbReference type="Proteomes" id="UP001595722">
    <property type="component" value="Unassembled WGS sequence"/>
</dbReference>
<evidence type="ECO:0000259" key="2">
    <source>
        <dbReference type="Pfam" id="PF13401"/>
    </source>
</evidence>
<evidence type="ECO:0000313" key="4">
    <source>
        <dbReference type="Proteomes" id="UP001595722"/>
    </source>
</evidence>
<dbReference type="InterPro" id="IPR049945">
    <property type="entry name" value="AAA_22"/>
</dbReference>
<dbReference type="RefSeq" id="WP_376864754.1">
    <property type="nucleotide sequence ID" value="NZ_JBHRYB010000001.1"/>
</dbReference>
<gene>
    <name evidence="3" type="ORF">ACFOMG_03145</name>
</gene>
<feature type="domain" description="ORC1/DEAH AAA+ ATPase" evidence="2">
    <location>
        <begin position="31"/>
        <end position="180"/>
    </location>
</feature>
<comment type="caution">
    <text evidence="3">The sequence shown here is derived from an EMBL/GenBank/DDBJ whole genome shotgun (WGS) entry which is preliminary data.</text>
</comment>